<accession>A0A370IAN5</accession>
<dbReference type="GO" id="GO:0016298">
    <property type="term" value="F:lipase activity"/>
    <property type="evidence" value="ECO:0007669"/>
    <property type="project" value="TreeGrafter"/>
</dbReference>
<dbReference type="SUPFAM" id="SSF53474">
    <property type="entry name" value="alpha/beta-Hydrolases"/>
    <property type="match status" value="1"/>
</dbReference>
<evidence type="ECO:0000313" key="3">
    <source>
        <dbReference type="Proteomes" id="UP000254869"/>
    </source>
</evidence>
<evidence type="ECO:0000313" key="2">
    <source>
        <dbReference type="EMBL" id="RDI67773.1"/>
    </source>
</evidence>
<dbReference type="PANTHER" id="PTHR32015:SF1">
    <property type="entry name" value="LIPASE"/>
    <property type="match status" value="1"/>
</dbReference>
<gene>
    <name evidence="2" type="ORF">DFR76_102172</name>
</gene>
<dbReference type="RefSeq" id="WP_068005301.1">
    <property type="nucleotide sequence ID" value="NZ_QQBC01000002.1"/>
</dbReference>
<dbReference type="Proteomes" id="UP000254869">
    <property type="component" value="Unassembled WGS sequence"/>
</dbReference>
<keyword evidence="3" id="KW-1185">Reference proteome</keyword>
<sequence>MRRNIRRAASCAAIVFGVIALTAGFSAGAHAETARQLEQRLADYIHEGLRDKAAVPIVDSGSACTSGSGAGSGNGSGNCYGGSGSSSGSAGGSASDTVGYGPAQSAFLAAFGYSLLHPDVAPPGVNDWHCKPTAAHPEPVILVHGTWENAYDNFSYVSQPIADAGFCVFTFNYGRANLPQGGGLGSMLPGTGGTGYIQDSSKQLAEFVDRVLGVTGASKVDIVAHSQGGPMSRWYLRFDGGANKVHREITFAATNHGTTLDGIGALGRAINNFGIDVLGLVEIFVGHAGIQQTVGSDFVNQLNAGGDTVSGVDYTVVGSRYDEVSTPYDLTFLRPGPGATVRNITLQDGCEQDVSDHVTIMYSPRVLSIILNTLDPAAAPALACTFNPWLIGGGGSL</sequence>
<organism evidence="2 3">
    <name type="scientific">Nocardia pseudobrasiliensis</name>
    <dbReference type="NCBI Taxonomy" id="45979"/>
    <lineage>
        <taxon>Bacteria</taxon>
        <taxon>Bacillati</taxon>
        <taxon>Actinomycetota</taxon>
        <taxon>Actinomycetes</taxon>
        <taxon>Mycobacteriales</taxon>
        <taxon>Nocardiaceae</taxon>
        <taxon>Nocardia</taxon>
    </lineage>
</organism>
<dbReference type="AlphaFoldDB" id="A0A370IAN5"/>
<evidence type="ECO:0000256" key="1">
    <source>
        <dbReference type="SAM" id="SignalP"/>
    </source>
</evidence>
<feature type="chain" id="PRO_5016893151" evidence="1">
    <location>
        <begin position="32"/>
        <end position="397"/>
    </location>
</feature>
<dbReference type="STRING" id="1210086.GCA_001613105_06222"/>
<dbReference type="Pfam" id="PF01674">
    <property type="entry name" value="Lipase_2"/>
    <property type="match status" value="1"/>
</dbReference>
<feature type="signal peptide" evidence="1">
    <location>
        <begin position="1"/>
        <end position="31"/>
    </location>
</feature>
<dbReference type="InterPro" id="IPR029058">
    <property type="entry name" value="AB_hydrolase_fold"/>
</dbReference>
<proteinExistence type="predicted"/>
<protein>
    <submittedName>
        <fullName evidence="2">Lipase (Class 2)</fullName>
    </submittedName>
</protein>
<dbReference type="GO" id="GO:0016042">
    <property type="term" value="P:lipid catabolic process"/>
    <property type="evidence" value="ECO:0007669"/>
    <property type="project" value="InterPro"/>
</dbReference>
<dbReference type="InterPro" id="IPR002918">
    <property type="entry name" value="Lipase_EstA/Esterase_EstB"/>
</dbReference>
<dbReference type="Gene3D" id="3.40.50.1820">
    <property type="entry name" value="alpha/beta hydrolase"/>
    <property type="match status" value="1"/>
</dbReference>
<comment type="caution">
    <text evidence="2">The sequence shown here is derived from an EMBL/GenBank/DDBJ whole genome shotgun (WGS) entry which is preliminary data.</text>
</comment>
<dbReference type="PANTHER" id="PTHR32015">
    <property type="entry name" value="FASTING INDUCED LIPASE"/>
    <property type="match status" value="1"/>
</dbReference>
<keyword evidence="1" id="KW-0732">Signal</keyword>
<name>A0A370IAN5_9NOCA</name>
<reference evidence="2 3" key="1">
    <citation type="submission" date="2018-07" db="EMBL/GenBank/DDBJ databases">
        <title>Genomic Encyclopedia of Type Strains, Phase IV (KMG-IV): sequencing the most valuable type-strain genomes for metagenomic binning, comparative biology and taxonomic classification.</title>
        <authorList>
            <person name="Goeker M."/>
        </authorList>
    </citation>
    <scope>NUCLEOTIDE SEQUENCE [LARGE SCALE GENOMIC DNA]</scope>
    <source>
        <strain evidence="2 3">DSM 44290</strain>
    </source>
</reference>
<dbReference type="EMBL" id="QQBC01000002">
    <property type="protein sequence ID" value="RDI67773.1"/>
    <property type="molecule type" value="Genomic_DNA"/>
</dbReference>